<keyword evidence="2" id="KW-1185">Reference proteome</keyword>
<name>A0ABR7QRP1_9FLAO</name>
<accession>A0ABR7QRP1</accession>
<proteinExistence type="predicted"/>
<evidence type="ECO:0000313" key="2">
    <source>
        <dbReference type="Proteomes" id="UP000618952"/>
    </source>
</evidence>
<sequence length="112" mass="13491">MEIIHNFGYFPIIIKIEQMDYPNLIRLEDKIKVLLDYRLADYHYKLVIVEAYYAMDKTVMCRIELYGSKTTITHRLAKYEAKLTEGFYYEAEQRLIGQMELKENKYVIEDYG</sequence>
<evidence type="ECO:0008006" key="3">
    <source>
        <dbReference type="Google" id="ProtNLM"/>
    </source>
</evidence>
<comment type="caution">
    <text evidence="1">The sequence shown here is derived from an EMBL/GenBank/DDBJ whole genome shotgun (WGS) entry which is preliminary data.</text>
</comment>
<dbReference type="RefSeq" id="WP_187587103.1">
    <property type="nucleotide sequence ID" value="NZ_JACLHY010000023.1"/>
</dbReference>
<evidence type="ECO:0000313" key="1">
    <source>
        <dbReference type="EMBL" id="MBC8769851.1"/>
    </source>
</evidence>
<dbReference type="Proteomes" id="UP000618952">
    <property type="component" value="Unassembled WGS sequence"/>
</dbReference>
<reference evidence="1 2" key="1">
    <citation type="submission" date="2020-08" db="EMBL/GenBank/DDBJ databases">
        <title>Arenibacter gaetbuli sp. nov., isolated from a sand dune.</title>
        <authorList>
            <person name="Park S."/>
            <person name="Yoon J.-H."/>
        </authorList>
    </citation>
    <scope>NUCLEOTIDE SEQUENCE [LARGE SCALE GENOMIC DNA]</scope>
    <source>
        <strain evidence="1 2">BSSL-BM3</strain>
    </source>
</reference>
<dbReference type="EMBL" id="JACLHY010000023">
    <property type="protein sequence ID" value="MBC8769851.1"/>
    <property type="molecule type" value="Genomic_DNA"/>
</dbReference>
<gene>
    <name evidence="1" type="ORF">H4O18_17765</name>
</gene>
<organism evidence="1 2">
    <name type="scientific">Arenibacter arenosicollis</name>
    <dbReference type="NCBI Taxonomy" id="2762274"/>
    <lineage>
        <taxon>Bacteria</taxon>
        <taxon>Pseudomonadati</taxon>
        <taxon>Bacteroidota</taxon>
        <taxon>Flavobacteriia</taxon>
        <taxon>Flavobacteriales</taxon>
        <taxon>Flavobacteriaceae</taxon>
        <taxon>Arenibacter</taxon>
    </lineage>
</organism>
<protein>
    <recommendedName>
        <fullName evidence="3">Antibiotic biosynthesis monooxygenase</fullName>
    </recommendedName>
</protein>